<evidence type="ECO:0000313" key="2">
    <source>
        <dbReference type="Proteomes" id="UP000046155"/>
    </source>
</evidence>
<dbReference type="Proteomes" id="UP000046155">
    <property type="component" value="Unassembled WGS sequence"/>
</dbReference>
<organism evidence="1 2">
    <name type="scientific">Syntrophaceticus schinkii</name>
    <dbReference type="NCBI Taxonomy" id="499207"/>
    <lineage>
        <taxon>Bacteria</taxon>
        <taxon>Bacillati</taxon>
        <taxon>Bacillota</taxon>
        <taxon>Clostridia</taxon>
        <taxon>Thermoanaerobacterales</taxon>
        <taxon>Thermoanaerobacterales Family III. Incertae Sedis</taxon>
        <taxon>Syntrophaceticus</taxon>
    </lineage>
</organism>
<name>A0A0B7MJT4_9FIRM</name>
<evidence type="ECO:0008006" key="3">
    <source>
        <dbReference type="Google" id="ProtNLM"/>
    </source>
</evidence>
<dbReference type="EMBL" id="CDRZ01000040">
    <property type="protein sequence ID" value="CEO87912.1"/>
    <property type="molecule type" value="Genomic_DNA"/>
</dbReference>
<accession>A0A0B7MJT4</accession>
<dbReference type="AlphaFoldDB" id="A0A0B7MJT4"/>
<sequence>MHIGGGNTDVVDNVQYEQIKGILYITNRRLVFVGEAEGFDKPLDALIAITPYSNCIELQFSQGNYKIFVPDGNVINAVFQQVK</sequence>
<evidence type="ECO:0000313" key="1">
    <source>
        <dbReference type="EMBL" id="CEO87912.1"/>
    </source>
</evidence>
<reference evidence="2" key="1">
    <citation type="submission" date="2015-01" db="EMBL/GenBank/DDBJ databases">
        <authorList>
            <person name="Manzoor Shahid"/>
            <person name="Zubair Saima"/>
        </authorList>
    </citation>
    <scope>NUCLEOTIDE SEQUENCE [LARGE SCALE GENOMIC DNA]</scope>
    <source>
        <strain evidence="2">Sp3</strain>
    </source>
</reference>
<proteinExistence type="predicted"/>
<protein>
    <recommendedName>
        <fullName evidence="3">GRAM domain-containing protein</fullName>
    </recommendedName>
</protein>
<keyword evidence="2" id="KW-1185">Reference proteome</keyword>
<gene>
    <name evidence="1" type="ORF">SSCH_1340007</name>
</gene>